<protein>
    <submittedName>
        <fullName evidence="3">DUF6090 family protein</fullName>
    </submittedName>
</protein>
<keyword evidence="2" id="KW-0472">Membrane</keyword>
<organism evidence="3 4">
    <name type="scientific">Psychroserpens algicola</name>
    <dbReference type="NCBI Taxonomy" id="1719034"/>
    <lineage>
        <taxon>Bacteria</taxon>
        <taxon>Pseudomonadati</taxon>
        <taxon>Bacteroidota</taxon>
        <taxon>Flavobacteriia</taxon>
        <taxon>Flavobacteriales</taxon>
        <taxon>Flavobacteriaceae</taxon>
        <taxon>Psychroserpens</taxon>
    </lineage>
</organism>
<keyword evidence="4" id="KW-1185">Reference proteome</keyword>
<dbReference type="Pfam" id="PF19578">
    <property type="entry name" value="DUF6090"/>
    <property type="match status" value="1"/>
</dbReference>
<accession>A0ABT0HD35</accession>
<reference evidence="3" key="1">
    <citation type="submission" date="2022-04" db="EMBL/GenBank/DDBJ databases">
        <authorList>
            <person name="Ren T."/>
        </authorList>
    </citation>
    <scope>NUCLEOTIDE SEQUENCE</scope>
    <source>
        <strain evidence="3">F63249</strain>
    </source>
</reference>
<keyword evidence="2" id="KW-0812">Transmembrane</keyword>
<evidence type="ECO:0000313" key="4">
    <source>
        <dbReference type="Proteomes" id="UP001203687"/>
    </source>
</evidence>
<proteinExistence type="predicted"/>
<feature type="coiled-coil region" evidence="1">
    <location>
        <begin position="204"/>
        <end position="231"/>
    </location>
</feature>
<keyword evidence="2" id="KW-1133">Transmembrane helix</keyword>
<evidence type="ECO:0000256" key="2">
    <source>
        <dbReference type="SAM" id="Phobius"/>
    </source>
</evidence>
<evidence type="ECO:0000313" key="3">
    <source>
        <dbReference type="EMBL" id="MCK8482273.1"/>
    </source>
</evidence>
<comment type="caution">
    <text evidence="3">The sequence shown here is derived from an EMBL/GenBank/DDBJ whole genome shotgun (WGS) entry which is preliminary data.</text>
</comment>
<evidence type="ECO:0000256" key="1">
    <source>
        <dbReference type="SAM" id="Coils"/>
    </source>
</evidence>
<sequence>MIKFFRKIRQNLLSEGKTGKYLKYAIGEIILVVIGILIALGINNWNENRKKVKIEIQYVNNLIQDIKNDQIFYESRVLVLNNFSNIHNNFISIIENGVVINESEKKLPSQYAFGAGLAYESSLIKNNPDFRNYISSPEILDQLKKVFFNYEYVDRGFSRYNELRKELGLPMDIIEYKNLKDINEVSKYEDFTKVINNQNTLGILTIMNRHNENVLNQLDKLQKDLDVLMELLIDWKSSNI</sequence>
<dbReference type="EMBL" id="JALPQF010000029">
    <property type="protein sequence ID" value="MCK8482273.1"/>
    <property type="molecule type" value="Genomic_DNA"/>
</dbReference>
<name>A0ABT0HD35_9FLAO</name>
<dbReference type="Proteomes" id="UP001203687">
    <property type="component" value="Unassembled WGS sequence"/>
</dbReference>
<dbReference type="RefSeq" id="WP_248413993.1">
    <property type="nucleotide sequence ID" value="NZ_JALPQF010000029.1"/>
</dbReference>
<feature type="transmembrane region" description="Helical" evidence="2">
    <location>
        <begin position="21"/>
        <end position="42"/>
    </location>
</feature>
<gene>
    <name evidence="3" type="ORF">MUY34_16735</name>
</gene>
<dbReference type="InterPro" id="IPR045749">
    <property type="entry name" value="DUF6090"/>
</dbReference>
<keyword evidence="1" id="KW-0175">Coiled coil</keyword>